<accession>A0A7I5EEX7</accession>
<proteinExistence type="predicted"/>
<reference evidence="2" key="1">
    <citation type="submission" date="2020-12" db="UniProtKB">
        <authorList>
            <consortium name="WormBaseParasite"/>
        </authorList>
    </citation>
    <scope>IDENTIFICATION</scope>
    <source>
        <strain evidence="2">MHco3</strain>
    </source>
</reference>
<protein>
    <submittedName>
        <fullName evidence="2">Uncharacterized protein</fullName>
    </submittedName>
</protein>
<dbReference type="WBParaSite" id="HCON_00188705-00001">
    <property type="protein sequence ID" value="HCON_00188705-00001"/>
    <property type="gene ID" value="HCON_00188705"/>
</dbReference>
<keyword evidence="1" id="KW-1185">Reference proteome</keyword>
<organism evidence="1 2">
    <name type="scientific">Haemonchus contortus</name>
    <name type="common">Barber pole worm</name>
    <dbReference type="NCBI Taxonomy" id="6289"/>
    <lineage>
        <taxon>Eukaryota</taxon>
        <taxon>Metazoa</taxon>
        <taxon>Ecdysozoa</taxon>
        <taxon>Nematoda</taxon>
        <taxon>Chromadorea</taxon>
        <taxon>Rhabditida</taxon>
        <taxon>Rhabditina</taxon>
        <taxon>Rhabditomorpha</taxon>
        <taxon>Strongyloidea</taxon>
        <taxon>Trichostrongylidae</taxon>
        <taxon>Haemonchus</taxon>
    </lineage>
</organism>
<evidence type="ECO:0000313" key="1">
    <source>
        <dbReference type="Proteomes" id="UP000025227"/>
    </source>
</evidence>
<evidence type="ECO:0000313" key="2">
    <source>
        <dbReference type="WBParaSite" id="HCON_00188705-00001"/>
    </source>
</evidence>
<dbReference type="Proteomes" id="UP000025227">
    <property type="component" value="Unplaced"/>
</dbReference>
<sequence length="111" mass="12727">MELKVISCKLLQGHQLICGAERSNGIRERQGNPFLTRPTRWGPVFSSCWYVQARCSNVHELWSIGIGAEPKHSFVHVNKQRITRRGLFGPSDYYLTSSITYERYDASSPPR</sequence>
<name>A0A7I5EEX7_HAECO</name>
<dbReference type="AlphaFoldDB" id="A0A7I5EEX7"/>